<organism evidence="2 4">
    <name type="scientific">Medicago truncatula</name>
    <name type="common">Barrel medic</name>
    <name type="synonym">Medicago tribuloides</name>
    <dbReference type="NCBI Taxonomy" id="3880"/>
    <lineage>
        <taxon>Eukaryota</taxon>
        <taxon>Viridiplantae</taxon>
        <taxon>Streptophyta</taxon>
        <taxon>Embryophyta</taxon>
        <taxon>Tracheophyta</taxon>
        <taxon>Spermatophyta</taxon>
        <taxon>Magnoliopsida</taxon>
        <taxon>eudicotyledons</taxon>
        <taxon>Gunneridae</taxon>
        <taxon>Pentapetalae</taxon>
        <taxon>rosids</taxon>
        <taxon>fabids</taxon>
        <taxon>Fabales</taxon>
        <taxon>Fabaceae</taxon>
        <taxon>Papilionoideae</taxon>
        <taxon>50 kb inversion clade</taxon>
        <taxon>NPAAA clade</taxon>
        <taxon>Hologalegina</taxon>
        <taxon>IRL clade</taxon>
        <taxon>Trifolieae</taxon>
        <taxon>Medicago</taxon>
    </lineage>
</organism>
<feature type="region of interest" description="Disordered" evidence="1">
    <location>
        <begin position="1"/>
        <end position="29"/>
    </location>
</feature>
<accession>G7L1D1</accession>
<keyword evidence="4" id="KW-1185">Reference proteome</keyword>
<dbReference type="HOGENOM" id="CLU_1984925_0_0_1"/>
<dbReference type="AlphaFoldDB" id="G7L1D1"/>
<evidence type="ECO:0000313" key="4">
    <source>
        <dbReference type="Proteomes" id="UP000002051"/>
    </source>
</evidence>
<gene>
    <name evidence="2" type="ordered locus">MTR_7g075620</name>
</gene>
<dbReference type="EnsemblPlants" id="AES80000">
    <property type="protein sequence ID" value="AES80000"/>
    <property type="gene ID" value="MTR_7g075620"/>
</dbReference>
<reference evidence="3" key="3">
    <citation type="submission" date="2015-04" db="UniProtKB">
        <authorList>
            <consortium name="EnsemblPlants"/>
        </authorList>
    </citation>
    <scope>IDENTIFICATION</scope>
    <source>
        <strain evidence="3">cv. Jemalong A17</strain>
    </source>
</reference>
<reference evidence="2 4" key="2">
    <citation type="journal article" date="2014" name="BMC Genomics">
        <title>An improved genome release (version Mt4.0) for the model legume Medicago truncatula.</title>
        <authorList>
            <person name="Tang H."/>
            <person name="Krishnakumar V."/>
            <person name="Bidwell S."/>
            <person name="Rosen B."/>
            <person name="Chan A."/>
            <person name="Zhou S."/>
            <person name="Gentzbittel L."/>
            <person name="Childs K.L."/>
            <person name="Yandell M."/>
            <person name="Gundlach H."/>
            <person name="Mayer K.F."/>
            <person name="Schwartz D.C."/>
            <person name="Town C.D."/>
        </authorList>
    </citation>
    <scope>GENOME REANNOTATION</scope>
    <source>
        <strain evidence="3 4">cv. Jemalong A17</strain>
    </source>
</reference>
<evidence type="ECO:0000313" key="3">
    <source>
        <dbReference type="EnsemblPlants" id="AES80000"/>
    </source>
</evidence>
<dbReference type="Proteomes" id="UP000002051">
    <property type="component" value="Unassembled WGS sequence"/>
</dbReference>
<name>G7L1D1_MEDTR</name>
<dbReference type="EMBL" id="CM001223">
    <property type="protein sequence ID" value="AES80000.1"/>
    <property type="molecule type" value="Genomic_DNA"/>
</dbReference>
<dbReference type="PaxDb" id="3880-AES80000"/>
<sequence>MPHDGGKQAKVGHCIHPSTRRNTHNPQKYPNEVKSWRDFVGHDVLTHTKNSTSYITFFRRVKEITTEGQTAKPFLRAIISSVKDITIEYYLLILLLTFKFDIVSDILESNCALALNKCSGGMSFKV</sequence>
<reference evidence="2 4" key="1">
    <citation type="journal article" date="2011" name="Nature">
        <title>The Medicago genome provides insight into the evolution of rhizobial symbioses.</title>
        <authorList>
            <person name="Young N.D."/>
            <person name="Debelle F."/>
            <person name="Oldroyd G.E."/>
            <person name="Geurts R."/>
            <person name="Cannon S.B."/>
            <person name="Udvardi M.K."/>
            <person name="Benedito V.A."/>
            <person name="Mayer K.F."/>
            <person name="Gouzy J."/>
            <person name="Schoof H."/>
            <person name="Van de Peer Y."/>
            <person name="Proost S."/>
            <person name="Cook D.R."/>
            <person name="Meyers B.C."/>
            <person name="Spannagl M."/>
            <person name="Cheung F."/>
            <person name="De Mita S."/>
            <person name="Krishnakumar V."/>
            <person name="Gundlach H."/>
            <person name="Zhou S."/>
            <person name="Mudge J."/>
            <person name="Bharti A.K."/>
            <person name="Murray J.D."/>
            <person name="Naoumkina M.A."/>
            <person name="Rosen B."/>
            <person name="Silverstein K.A."/>
            <person name="Tang H."/>
            <person name="Rombauts S."/>
            <person name="Zhao P.X."/>
            <person name="Zhou P."/>
            <person name="Barbe V."/>
            <person name="Bardou P."/>
            <person name="Bechner M."/>
            <person name="Bellec A."/>
            <person name="Berger A."/>
            <person name="Berges H."/>
            <person name="Bidwell S."/>
            <person name="Bisseling T."/>
            <person name="Choisne N."/>
            <person name="Couloux A."/>
            <person name="Denny R."/>
            <person name="Deshpande S."/>
            <person name="Dai X."/>
            <person name="Doyle J.J."/>
            <person name="Dudez A.M."/>
            <person name="Farmer A.D."/>
            <person name="Fouteau S."/>
            <person name="Franken C."/>
            <person name="Gibelin C."/>
            <person name="Gish J."/>
            <person name="Goldstein S."/>
            <person name="Gonzalez A.J."/>
            <person name="Green P.J."/>
            <person name="Hallab A."/>
            <person name="Hartog M."/>
            <person name="Hua A."/>
            <person name="Humphray S.J."/>
            <person name="Jeong D.H."/>
            <person name="Jing Y."/>
            <person name="Jocker A."/>
            <person name="Kenton S.M."/>
            <person name="Kim D.J."/>
            <person name="Klee K."/>
            <person name="Lai H."/>
            <person name="Lang C."/>
            <person name="Lin S."/>
            <person name="Macmil S.L."/>
            <person name="Magdelenat G."/>
            <person name="Matthews L."/>
            <person name="McCorrison J."/>
            <person name="Monaghan E.L."/>
            <person name="Mun J.H."/>
            <person name="Najar F.Z."/>
            <person name="Nicholson C."/>
            <person name="Noirot C."/>
            <person name="O'Bleness M."/>
            <person name="Paule C.R."/>
            <person name="Poulain J."/>
            <person name="Prion F."/>
            <person name="Qin B."/>
            <person name="Qu C."/>
            <person name="Retzel E.F."/>
            <person name="Riddle C."/>
            <person name="Sallet E."/>
            <person name="Samain S."/>
            <person name="Samson N."/>
            <person name="Sanders I."/>
            <person name="Saurat O."/>
            <person name="Scarpelli C."/>
            <person name="Schiex T."/>
            <person name="Segurens B."/>
            <person name="Severin A.J."/>
            <person name="Sherrier D.J."/>
            <person name="Shi R."/>
            <person name="Sims S."/>
            <person name="Singer S.R."/>
            <person name="Sinharoy S."/>
            <person name="Sterck L."/>
            <person name="Viollet A."/>
            <person name="Wang B.B."/>
            <person name="Wang K."/>
            <person name="Wang M."/>
            <person name="Wang X."/>
            <person name="Warfsmann J."/>
            <person name="Weissenbach J."/>
            <person name="White D.D."/>
            <person name="White J.D."/>
            <person name="Wiley G.B."/>
            <person name="Wincker P."/>
            <person name="Xing Y."/>
            <person name="Yang L."/>
            <person name="Yao Z."/>
            <person name="Ying F."/>
            <person name="Zhai J."/>
            <person name="Zhou L."/>
            <person name="Zuber A."/>
            <person name="Denarie J."/>
            <person name="Dixon R.A."/>
            <person name="May G.D."/>
            <person name="Schwartz D.C."/>
            <person name="Rogers J."/>
            <person name="Quetier F."/>
            <person name="Town C.D."/>
            <person name="Roe B.A."/>
        </authorList>
    </citation>
    <scope>NUCLEOTIDE SEQUENCE [LARGE SCALE GENOMIC DNA]</scope>
    <source>
        <strain evidence="2">A17</strain>
        <strain evidence="3 4">cv. Jemalong A17</strain>
    </source>
</reference>
<evidence type="ECO:0000256" key="1">
    <source>
        <dbReference type="SAM" id="MobiDB-lite"/>
    </source>
</evidence>
<evidence type="ECO:0000313" key="2">
    <source>
        <dbReference type="EMBL" id="AES80000.1"/>
    </source>
</evidence>
<protein>
    <submittedName>
        <fullName evidence="2 3">Uncharacterized protein</fullName>
    </submittedName>
</protein>
<proteinExistence type="predicted"/>